<comment type="caution">
    <text evidence="1">The sequence shown here is derived from an EMBL/GenBank/DDBJ whole genome shotgun (WGS) entry which is preliminary data.</text>
</comment>
<accession>A0A9N9J277</accession>
<sequence length="61" mass="7464">NEESDEWQLFLAKWNDIVQSITENEFNEKWQIFCSTYANKPCIVTYLENTWMPWKKKFVKA</sequence>
<reference evidence="1" key="1">
    <citation type="submission" date="2021-06" db="EMBL/GenBank/DDBJ databases">
        <authorList>
            <person name="Kallberg Y."/>
            <person name="Tangrot J."/>
            <person name="Rosling A."/>
        </authorList>
    </citation>
    <scope>NUCLEOTIDE SEQUENCE</scope>
    <source>
        <strain evidence="1">UK204</strain>
    </source>
</reference>
<keyword evidence="2" id="KW-1185">Reference proteome</keyword>
<organism evidence="1 2">
    <name type="scientific">Funneliformis caledonium</name>
    <dbReference type="NCBI Taxonomy" id="1117310"/>
    <lineage>
        <taxon>Eukaryota</taxon>
        <taxon>Fungi</taxon>
        <taxon>Fungi incertae sedis</taxon>
        <taxon>Mucoromycota</taxon>
        <taxon>Glomeromycotina</taxon>
        <taxon>Glomeromycetes</taxon>
        <taxon>Glomerales</taxon>
        <taxon>Glomeraceae</taxon>
        <taxon>Funneliformis</taxon>
    </lineage>
</organism>
<evidence type="ECO:0000313" key="1">
    <source>
        <dbReference type="EMBL" id="CAG8761595.1"/>
    </source>
</evidence>
<protein>
    <submittedName>
        <fullName evidence="1">15594_t:CDS:1</fullName>
    </submittedName>
</protein>
<dbReference type="OrthoDB" id="1880067at2759"/>
<evidence type="ECO:0000313" key="2">
    <source>
        <dbReference type="Proteomes" id="UP000789570"/>
    </source>
</evidence>
<dbReference type="AlphaFoldDB" id="A0A9N9J277"/>
<proteinExistence type="predicted"/>
<name>A0A9N9J277_9GLOM</name>
<gene>
    <name evidence="1" type="ORF">FCALED_LOCUS16963</name>
</gene>
<feature type="non-terminal residue" evidence="1">
    <location>
        <position position="1"/>
    </location>
</feature>
<dbReference type="Proteomes" id="UP000789570">
    <property type="component" value="Unassembled WGS sequence"/>
</dbReference>
<dbReference type="EMBL" id="CAJVPQ010022904">
    <property type="protein sequence ID" value="CAG8761595.1"/>
    <property type="molecule type" value="Genomic_DNA"/>
</dbReference>